<dbReference type="InterPro" id="IPR024930">
    <property type="entry name" value="Skp_dom_sf"/>
</dbReference>
<dbReference type="SUPFAM" id="SSF111384">
    <property type="entry name" value="OmpH-like"/>
    <property type="match status" value="1"/>
</dbReference>
<dbReference type="GO" id="GO:0051082">
    <property type="term" value="F:unfolded protein binding"/>
    <property type="evidence" value="ECO:0007669"/>
    <property type="project" value="InterPro"/>
</dbReference>
<sequence>MIRPSHFLAAVAAPLAIAAVAVPASAQTAGIAVANPEGAVAQSNAWKTAQSQIQTTYAAQIQQAQTRQQALQAELAPLIQAYQTAAAQPNANQNTLRTQAQTIQTREQAANQELARLTEPAQRARAYALEQISAQLQAAVNAAVARKKVSLLLRPEATLFTQPTNDITADIAAELNRLVPSVTITPPAGWQPGGQGQQQAAPAAATPAPAAPQGR</sequence>
<name>A0A4U1L3Q8_9SPHN</name>
<dbReference type="Proteomes" id="UP000309138">
    <property type="component" value="Unassembled WGS sequence"/>
</dbReference>
<feature type="signal peptide" evidence="4">
    <location>
        <begin position="1"/>
        <end position="26"/>
    </location>
</feature>
<evidence type="ECO:0000313" key="5">
    <source>
        <dbReference type="EMBL" id="TKD50765.1"/>
    </source>
</evidence>
<keyword evidence="6" id="KW-1185">Reference proteome</keyword>
<accession>A0A4U1L3Q8</accession>
<dbReference type="AlphaFoldDB" id="A0A4U1L3Q8"/>
<keyword evidence="2 4" id="KW-0732">Signal</keyword>
<dbReference type="Gene3D" id="3.30.910.20">
    <property type="entry name" value="Skp domain"/>
    <property type="match status" value="1"/>
</dbReference>
<dbReference type="RefSeq" id="WP_136942710.1">
    <property type="nucleotide sequence ID" value="NZ_SWKR01000002.1"/>
</dbReference>
<dbReference type="PANTHER" id="PTHR35089:SF1">
    <property type="entry name" value="CHAPERONE PROTEIN SKP"/>
    <property type="match status" value="1"/>
</dbReference>
<evidence type="ECO:0000313" key="6">
    <source>
        <dbReference type="Proteomes" id="UP000309138"/>
    </source>
</evidence>
<comment type="similarity">
    <text evidence="1">Belongs to the Skp family.</text>
</comment>
<gene>
    <name evidence="5" type="ORF">FBR43_08275</name>
</gene>
<dbReference type="SMART" id="SM00935">
    <property type="entry name" value="OmpH"/>
    <property type="match status" value="1"/>
</dbReference>
<organism evidence="5 6">
    <name type="scientific">Sphingomonas baiyangensis</name>
    <dbReference type="NCBI Taxonomy" id="2572576"/>
    <lineage>
        <taxon>Bacteria</taxon>
        <taxon>Pseudomonadati</taxon>
        <taxon>Pseudomonadota</taxon>
        <taxon>Alphaproteobacteria</taxon>
        <taxon>Sphingomonadales</taxon>
        <taxon>Sphingomonadaceae</taxon>
        <taxon>Sphingomonas</taxon>
    </lineage>
</organism>
<comment type="caution">
    <text evidence="5">The sequence shown here is derived from an EMBL/GenBank/DDBJ whole genome shotgun (WGS) entry which is preliminary data.</text>
</comment>
<dbReference type="GO" id="GO:0050821">
    <property type="term" value="P:protein stabilization"/>
    <property type="evidence" value="ECO:0007669"/>
    <property type="project" value="TreeGrafter"/>
</dbReference>
<dbReference type="PANTHER" id="PTHR35089">
    <property type="entry name" value="CHAPERONE PROTEIN SKP"/>
    <property type="match status" value="1"/>
</dbReference>
<evidence type="ECO:0000256" key="3">
    <source>
        <dbReference type="SAM" id="MobiDB-lite"/>
    </source>
</evidence>
<proteinExistence type="inferred from homology"/>
<feature type="region of interest" description="Disordered" evidence="3">
    <location>
        <begin position="184"/>
        <end position="215"/>
    </location>
</feature>
<feature type="chain" id="PRO_5020685724" evidence="4">
    <location>
        <begin position="27"/>
        <end position="215"/>
    </location>
</feature>
<dbReference type="Pfam" id="PF03938">
    <property type="entry name" value="OmpH"/>
    <property type="match status" value="1"/>
</dbReference>
<evidence type="ECO:0000256" key="1">
    <source>
        <dbReference type="ARBA" id="ARBA00009091"/>
    </source>
</evidence>
<dbReference type="EMBL" id="SWKR01000002">
    <property type="protein sequence ID" value="TKD50765.1"/>
    <property type="molecule type" value="Genomic_DNA"/>
</dbReference>
<reference evidence="5 6" key="1">
    <citation type="submission" date="2019-04" db="EMBL/GenBank/DDBJ databases">
        <authorList>
            <person name="Yang Y."/>
            <person name="Wei D."/>
        </authorList>
    </citation>
    <scope>NUCLEOTIDE SEQUENCE [LARGE SCALE GENOMIC DNA]</scope>
    <source>
        <strain evidence="5 6">L-1-4w-11</strain>
    </source>
</reference>
<evidence type="ECO:0000256" key="4">
    <source>
        <dbReference type="SAM" id="SignalP"/>
    </source>
</evidence>
<dbReference type="InterPro" id="IPR005632">
    <property type="entry name" value="Chaperone_Skp"/>
</dbReference>
<protein>
    <submittedName>
        <fullName evidence="5">OmpH family outer membrane protein</fullName>
    </submittedName>
</protein>
<evidence type="ECO:0000256" key="2">
    <source>
        <dbReference type="ARBA" id="ARBA00022729"/>
    </source>
</evidence>
<feature type="compositionally biased region" description="Low complexity" evidence="3">
    <location>
        <begin position="197"/>
        <end position="215"/>
    </location>
</feature>
<dbReference type="GO" id="GO:0005829">
    <property type="term" value="C:cytosol"/>
    <property type="evidence" value="ECO:0007669"/>
    <property type="project" value="TreeGrafter"/>
</dbReference>
<dbReference type="OrthoDB" id="7427936at2"/>